<name>A0A517YQL1_9BACT</name>
<evidence type="ECO:0000313" key="3">
    <source>
        <dbReference type="Proteomes" id="UP000317369"/>
    </source>
</evidence>
<dbReference type="OrthoDB" id="270809at2"/>
<evidence type="ECO:0000256" key="1">
    <source>
        <dbReference type="ARBA" id="ARBA00023239"/>
    </source>
</evidence>
<protein>
    <submittedName>
        <fullName evidence="2">3-hydroxyacyl-[acyl-carrier-protein] dehydratase FabZ</fullName>
        <ecNumber evidence="2">4.2.1.59</ecNumber>
    </submittedName>
</protein>
<gene>
    <name evidence="2" type="primary">fabZ_1</name>
    <name evidence="2" type="ORF">KS4_05370</name>
</gene>
<proteinExistence type="predicted"/>
<dbReference type="AlphaFoldDB" id="A0A517YQL1"/>
<dbReference type="Pfam" id="PF07977">
    <property type="entry name" value="FabA"/>
    <property type="match status" value="1"/>
</dbReference>
<dbReference type="SUPFAM" id="SSF54637">
    <property type="entry name" value="Thioesterase/thiol ester dehydrase-isomerase"/>
    <property type="match status" value="1"/>
</dbReference>
<dbReference type="GO" id="GO:0019171">
    <property type="term" value="F:(3R)-hydroxyacyl-[acyl-carrier-protein] dehydratase activity"/>
    <property type="evidence" value="ECO:0007669"/>
    <property type="project" value="UniProtKB-EC"/>
</dbReference>
<keyword evidence="1 2" id="KW-0456">Lyase</keyword>
<dbReference type="EMBL" id="CP036425">
    <property type="protein sequence ID" value="QDU32505.1"/>
    <property type="molecule type" value="Genomic_DNA"/>
</dbReference>
<dbReference type="PANTHER" id="PTHR30272">
    <property type="entry name" value="3-HYDROXYACYL-[ACYL-CARRIER-PROTEIN] DEHYDRATASE"/>
    <property type="match status" value="1"/>
</dbReference>
<dbReference type="Proteomes" id="UP000317369">
    <property type="component" value="Chromosome"/>
</dbReference>
<dbReference type="InterPro" id="IPR029069">
    <property type="entry name" value="HotDog_dom_sf"/>
</dbReference>
<dbReference type="KEGG" id="pcor:KS4_05370"/>
<accession>A0A517YQL1</accession>
<dbReference type="EC" id="4.2.1.59" evidence="2"/>
<organism evidence="2 3">
    <name type="scientific">Poriferisphaera corsica</name>
    <dbReference type="NCBI Taxonomy" id="2528020"/>
    <lineage>
        <taxon>Bacteria</taxon>
        <taxon>Pseudomonadati</taxon>
        <taxon>Planctomycetota</taxon>
        <taxon>Phycisphaerae</taxon>
        <taxon>Phycisphaerales</taxon>
        <taxon>Phycisphaeraceae</taxon>
        <taxon>Poriferisphaera</taxon>
    </lineage>
</organism>
<dbReference type="InterPro" id="IPR013114">
    <property type="entry name" value="FabA_FabZ"/>
</dbReference>
<dbReference type="PANTHER" id="PTHR30272:SF1">
    <property type="entry name" value="3-HYDROXYACYL-[ACYL-CARRIER-PROTEIN] DEHYDRATASE"/>
    <property type="match status" value="1"/>
</dbReference>
<keyword evidence="3" id="KW-1185">Reference proteome</keyword>
<sequence length="169" mass="18691">MRWIWIDRIVEIEKAQRCVTIKNVSAAEEVVHDHFPATDDRPAMPVMPNSLIIEGMAQTAGIMVGHASDFKEKVLLAKITRATFHSVAKPGYTIRHTATMENFGKSGASAKGVTELIDPATGETKPLAEISLMFSHIDHNMAGLEFPEHNFVFTGMFIDLLKRSGVEVE</sequence>
<dbReference type="Gene3D" id="3.10.129.10">
    <property type="entry name" value="Hotdog Thioesterase"/>
    <property type="match status" value="1"/>
</dbReference>
<dbReference type="RefSeq" id="WP_145074196.1">
    <property type="nucleotide sequence ID" value="NZ_CP036425.1"/>
</dbReference>
<reference evidence="2 3" key="1">
    <citation type="submission" date="2019-02" db="EMBL/GenBank/DDBJ databases">
        <title>Deep-cultivation of Planctomycetes and their phenomic and genomic characterization uncovers novel biology.</title>
        <authorList>
            <person name="Wiegand S."/>
            <person name="Jogler M."/>
            <person name="Boedeker C."/>
            <person name="Pinto D."/>
            <person name="Vollmers J."/>
            <person name="Rivas-Marin E."/>
            <person name="Kohn T."/>
            <person name="Peeters S.H."/>
            <person name="Heuer A."/>
            <person name="Rast P."/>
            <person name="Oberbeckmann S."/>
            <person name="Bunk B."/>
            <person name="Jeske O."/>
            <person name="Meyerdierks A."/>
            <person name="Storesund J.E."/>
            <person name="Kallscheuer N."/>
            <person name="Luecker S."/>
            <person name="Lage O.M."/>
            <person name="Pohl T."/>
            <person name="Merkel B.J."/>
            <person name="Hornburger P."/>
            <person name="Mueller R.-W."/>
            <person name="Bruemmer F."/>
            <person name="Labrenz M."/>
            <person name="Spormann A.M."/>
            <person name="Op den Camp H."/>
            <person name="Overmann J."/>
            <person name="Amann R."/>
            <person name="Jetten M.S.M."/>
            <person name="Mascher T."/>
            <person name="Medema M.H."/>
            <person name="Devos D.P."/>
            <person name="Kaster A.-K."/>
            <person name="Ovreas L."/>
            <person name="Rohde M."/>
            <person name="Galperin M.Y."/>
            <person name="Jogler C."/>
        </authorList>
    </citation>
    <scope>NUCLEOTIDE SEQUENCE [LARGE SCALE GENOMIC DNA]</scope>
    <source>
        <strain evidence="2 3">KS4</strain>
    </source>
</reference>
<evidence type="ECO:0000313" key="2">
    <source>
        <dbReference type="EMBL" id="QDU32505.1"/>
    </source>
</evidence>